<dbReference type="EMBL" id="JAVFWL010000005">
    <property type="protein sequence ID" value="KAK6758824.1"/>
    <property type="molecule type" value="Genomic_DNA"/>
</dbReference>
<dbReference type="Gene3D" id="6.10.250.3060">
    <property type="match status" value="1"/>
</dbReference>
<evidence type="ECO:0000259" key="7">
    <source>
        <dbReference type="PROSITE" id="PS50212"/>
    </source>
</evidence>
<feature type="compositionally biased region" description="Polar residues" evidence="3">
    <location>
        <begin position="1040"/>
        <end position="1057"/>
    </location>
</feature>
<dbReference type="Gene3D" id="1.10.840.10">
    <property type="entry name" value="Ras guanine-nucleotide exchange factors catalytic domain"/>
    <property type="match status" value="1"/>
</dbReference>
<feature type="compositionally biased region" description="Basic and acidic residues" evidence="3">
    <location>
        <begin position="1167"/>
        <end position="1177"/>
    </location>
</feature>
<dbReference type="InterPro" id="IPR000651">
    <property type="entry name" value="Ras-like_Gua-exchang_fac_N"/>
</dbReference>
<dbReference type="InterPro" id="IPR036964">
    <property type="entry name" value="RASGEF_cat_dom_sf"/>
</dbReference>
<dbReference type="Pfam" id="PF00618">
    <property type="entry name" value="RasGEF_N"/>
    <property type="match status" value="1"/>
</dbReference>
<feature type="compositionally biased region" description="Polar residues" evidence="3">
    <location>
        <begin position="1419"/>
        <end position="1428"/>
    </location>
</feature>
<dbReference type="InterPro" id="IPR023578">
    <property type="entry name" value="Ras_GEF_dom_sf"/>
</dbReference>
<feature type="region of interest" description="Disordered" evidence="3">
    <location>
        <begin position="1167"/>
        <end position="1236"/>
    </location>
</feature>
<dbReference type="SMART" id="SM00233">
    <property type="entry name" value="PH"/>
    <property type="match status" value="1"/>
</dbReference>
<evidence type="ECO:0000313" key="9">
    <source>
        <dbReference type="Proteomes" id="UP001303046"/>
    </source>
</evidence>
<accession>A0ABR1E815</accession>
<dbReference type="SMART" id="SM00325">
    <property type="entry name" value="RhoGEF"/>
    <property type="match status" value="1"/>
</dbReference>
<evidence type="ECO:0000256" key="1">
    <source>
        <dbReference type="ARBA" id="ARBA00022658"/>
    </source>
</evidence>
<dbReference type="PROSITE" id="PS50009">
    <property type="entry name" value="RASGEF_CAT"/>
    <property type="match status" value="1"/>
</dbReference>
<dbReference type="Pfam" id="PF00617">
    <property type="entry name" value="RasGEF"/>
    <property type="match status" value="1"/>
</dbReference>
<evidence type="ECO:0000259" key="6">
    <source>
        <dbReference type="PROSITE" id="PS50010"/>
    </source>
</evidence>
<dbReference type="Gene3D" id="1.20.900.10">
    <property type="entry name" value="Dbl homology (DH) domain"/>
    <property type="match status" value="1"/>
</dbReference>
<evidence type="ECO:0000256" key="2">
    <source>
        <dbReference type="PROSITE-ProRule" id="PRU00168"/>
    </source>
</evidence>
<dbReference type="SMART" id="SM00147">
    <property type="entry name" value="RasGEF"/>
    <property type="match status" value="1"/>
</dbReference>
<feature type="domain" description="DH" evidence="6">
    <location>
        <begin position="243"/>
        <end position="445"/>
    </location>
</feature>
<dbReference type="SUPFAM" id="SSF48065">
    <property type="entry name" value="DBL homology domain (DH-domain)"/>
    <property type="match status" value="1"/>
</dbReference>
<dbReference type="PROSITE" id="PS50003">
    <property type="entry name" value="PH_DOMAIN"/>
    <property type="match status" value="1"/>
</dbReference>
<reference evidence="8 9" key="1">
    <citation type="submission" date="2023-08" db="EMBL/GenBank/DDBJ databases">
        <title>A Necator americanus chromosomal reference genome.</title>
        <authorList>
            <person name="Ilik V."/>
            <person name="Petrzelkova K.J."/>
            <person name="Pardy F."/>
            <person name="Fuh T."/>
            <person name="Niatou-Singa F.S."/>
            <person name="Gouil Q."/>
            <person name="Baker L."/>
            <person name="Ritchie M.E."/>
            <person name="Jex A.R."/>
            <person name="Gazzola D."/>
            <person name="Li H."/>
            <person name="Toshio Fujiwara R."/>
            <person name="Zhan B."/>
            <person name="Aroian R.V."/>
            <person name="Pafco B."/>
            <person name="Schwarz E.M."/>
        </authorList>
    </citation>
    <scope>NUCLEOTIDE SEQUENCE [LARGE SCALE GENOMIC DNA]</scope>
    <source>
        <strain evidence="8 9">Aroian</strain>
        <tissue evidence="8">Whole animal</tissue>
    </source>
</reference>
<dbReference type="CDD" id="cd00155">
    <property type="entry name" value="RasGEF"/>
    <property type="match status" value="1"/>
</dbReference>
<dbReference type="Gene3D" id="2.30.29.30">
    <property type="entry name" value="Pleckstrin-homology domain (PH domain)/Phosphotyrosine-binding domain (PTB)"/>
    <property type="match status" value="1"/>
</dbReference>
<evidence type="ECO:0000256" key="3">
    <source>
        <dbReference type="SAM" id="MobiDB-lite"/>
    </source>
</evidence>
<dbReference type="Gene3D" id="1.20.870.10">
    <property type="entry name" value="Son of sevenless (SoS) protein Chain: S domain 1"/>
    <property type="match status" value="1"/>
</dbReference>
<feature type="compositionally biased region" description="Low complexity" evidence="3">
    <location>
        <begin position="1351"/>
        <end position="1368"/>
    </location>
</feature>
<dbReference type="Gene3D" id="1.10.20.10">
    <property type="entry name" value="Histone, subunit A"/>
    <property type="match status" value="1"/>
</dbReference>
<keyword evidence="9" id="KW-1185">Reference proteome</keyword>
<dbReference type="SUPFAM" id="SSF50729">
    <property type="entry name" value="PH domain-like"/>
    <property type="match status" value="1"/>
</dbReference>
<feature type="region of interest" description="Disordered" evidence="3">
    <location>
        <begin position="1265"/>
        <end position="1463"/>
    </location>
</feature>
<dbReference type="InterPro" id="IPR000219">
    <property type="entry name" value="DH_dom"/>
</dbReference>
<dbReference type="CDD" id="cd06224">
    <property type="entry name" value="REM"/>
    <property type="match status" value="1"/>
</dbReference>
<feature type="compositionally biased region" description="Low complexity" evidence="3">
    <location>
        <begin position="1205"/>
        <end position="1217"/>
    </location>
</feature>
<dbReference type="SMART" id="SM00229">
    <property type="entry name" value="RasGEFN"/>
    <property type="match status" value="1"/>
</dbReference>
<sequence length="1463" mass="167408">MIPMSPHSNCDSSSIASSRLTAGQNAWANIFVERIYQLCGTVHPGMAIDHDAVLHIKDLITQIVNEILDQKSVSVVDMDKAARRLFPVSCHWITRDAWDAMYNHTASSRKFHPGRFGGSRLPHDLHHKMSSIIKDNLGREKDKKDREKDKEIDKMSYYLIAICEGISEDIMKWTGNYVKNIRNSDMKINLQNLKIALSADKALMQLSNSLRNDEDDQSPGGFLSNFYEFDLDESDDEKEQNTSYESIASDFLKEERLYLRELNQVNVFRRRLESALQDEDKIYLRLLFGNLSEVHELTMKMERTLEDSIEMSDSPCIGMGLWELAEAYEFDGYVAYMKRGRDDEPEQLLTPVITKTIEELLENKRYTSLFDSDDRSYSVSLDGPTFRLAMKYVLPTLLHAPLIHFFRYIEYVNKLLRYTQNEDDRTELQNSKLYLTTVGNQLEQMFDHNDMAVIKNRSELFNRYDSRISQLSRIQEIQKSIDGFEGNPIGKTCSELIKQGDLQMVRPSLTFSPEIIRKGRWKTERHLFLFDHLLVLCKKHKAYKFKERITVNLMDIVDIEDSEVLRHSFRLESREKPDTTRTFTMICKTAEEKTDWMSALVTVNTKSLLDRVLDGYEKEEAKRIPLVTPGPEQYRFAEPDSEENISFEDYTSSSGIPVVKNGTVLKLVERLTYHQYTDNKYVQTFLISYRSFCTPSELLEMLIERFNVPIPNKLLQNQEMRGGPLAGRYDTVQSHGLSSGTMFSAYNEQSYQRFRKEYERPIQRRVLSVMHQWVKNHWYDFENDPTLLEALERFLQSSCDQKLTNQHKKFCKNIITLIEKKQKQQDSEGHVNTAFDFEDTNAFQPKKPEIVWHAAKQGDVANYDLLTLHPLEIGRQLTLLHFDLYRAIKPIELVGAAWTKHDKYRRSPQLLKLTDHSTLLTYWVSRSIVETESLEERVAMFARVLEVMSVFEELHNFTGLVAFQSALNSACVHRLSWCWERLDHEKVKTYDRFTKLCEPRYIEMQKRIQSINPPCVPFFGHYLSNIFFFEAGNSTFVKSPGGTSTEVPRSLQDSYDPQSPPASNKRVLVQFLKCRRISDLIREIQMYQNQPYALQVEKSIRETTHYTYWYATMLSAHLCCCCPQSPPVTPSDVKEFFESINPKSDFNNDGDALETYLYEKSLKVQPKDAEKIPDVKPKRSLHVLKSPGIKPPKTNHYSASHHHAATSYSTQSSTAPSTPRPDGEGPRPPLLTPPDAEDAHFSLVDITPGQHPKFVGDVPRRAHKIGQLQPPPLVPRRAQKSTTSSQPSALSSPAPSTAPPLHPRRTMPINSSPSSRSPQTPVRMSGDHAPQAFVFPSVESQYSPPPPALPPRLSTTSSASTTPGTMSSNEQLRVVLDRPSSESNSPTVCLSVPLPPALPPRRGTAAQQTPPPLPPKMRTTGSPSLQRASVSPSSPDTPPPLPPKTYKMRKQNESPTTVTSLPQ</sequence>
<organism evidence="8 9">
    <name type="scientific">Necator americanus</name>
    <name type="common">Human hookworm</name>
    <dbReference type="NCBI Taxonomy" id="51031"/>
    <lineage>
        <taxon>Eukaryota</taxon>
        <taxon>Metazoa</taxon>
        <taxon>Ecdysozoa</taxon>
        <taxon>Nematoda</taxon>
        <taxon>Chromadorea</taxon>
        <taxon>Rhabditida</taxon>
        <taxon>Rhabditina</taxon>
        <taxon>Rhabditomorpha</taxon>
        <taxon>Strongyloidea</taxon>
        <taxon>Ancylostomatidae</taxon>
        <taxon>Bunostominae</taxon>
        <taxon>Necator</taxon>
    </lineage>
</organism>
<dbReference type="PANTHER" id="PTHR23113:SF363">
    <property type="entry name" value="PROTEIN SON OF SEVENLESS"/>
    <property type="match status" value="1"/>
</dbReference>
<evidence type="ECO:0000259" key="4">
    <source>
        <dbReference type="PROSITE" id="PS50003"/>
    </source>
</evidence>
<feature type="compositionally biased region" description="Polar residues" evidence="3">
    <location>
        <begin position="1453"/>
        <end position="1463"/>
    </location>
</feature>
<dbReference type="SUPFAM" id="SSF47113">
    <property type="entry name" value="Histone-fold"/>
    <property type="match status" value="1"/>
</dbReference>
<dbReference type="InterPro" id="IPR011993">
    <property type="entry name" value="PH-like_dom_sf"/>
</dbReference>
<proteinExistence type="predicted"/>
<dbReference type="SUPFAM" id="SSF48366">
    <property type="entry name" value="Ras GEF"/>
    <property type="match status" value="1"/>
</dbReference>
<feature type="domain" description="N-terminal Ras-GEF" evidence="7">
    <location>
        <begin position="655"/>
        <end position="822"/>
    </location>
</feature>
<dbReference type="InterPro" id="IPR001849">
    <property type="entry name" value="PH_domain"/>
</dbReference>
<dbReference type="PANTHER" id="PTHR23113">
    <property type="entry name" value="GUANINE NUCLEOTIDE EXCHANGE FACTOR"/>
    <property type="match status" value="1"/>
</dbReference>
<dbReference type="PROSITE" id="PS50212">
    <property type="entry name" value="RASGEF_NTER"/>
    <property type="match status" value="1"/>
</dbReference>
<name>A0ABR1E815_NECAM</name>
<dbReference type="InterPro" id="IPR035899">
    <property type="entry name" value="DBL_dom_sf"/>
</dbReference>
<feature type="domain" description="PH" evidence="4">
    <location>
        <begin position="495"/>
        <end position="605"/>
    </location>
</feature>
<keyword evidence="1 2" id="KW-0344">Guanine-nucleotide releasing factor</keyword>
<dbReference type="InterPro" id="IPR055251">
    <property type="entry name" value="SOS1_NGEF_PH"/>
</dbReference>
<comment type="caution">
    <text evidence="8">The sequence shown here is derived from an EMBL/GenBank/DDBJ whole genome shotgun (WGS) entry which is preliminary data.</text>
</comment>
<evidence type="ECO:0000259" key="5">
    <source>
        <dbReference type="PROSITE" id="PS50009"/>
    </source>
</evidence>
<dbReference type="Proteomes" id="UP001303046">
    <property type="component" value="Unassembled WGS sequence"/>
</dbReference>
<dbReference type="Pfam" id="PF22697">
    <property type="entry name" value="SOS1_NGEF_PH"/>
    <property type="match status" value="1"/>
</dbReference>
<feature type="compositionally biased region" description="Low complexity" evidence="3">
    <location>
        <begin position="1281"/>
        <end position="1295"/>
    </location>
</feature>
<dbReference type="InterPro" id="IPR001895">
    <property type="entry name" value="RASGEF_cat_dom"/>
</dbReference>
<dbReference type="InterPro" id="IPR009072">
    <property type="entry name" value="Histone-fold"/>
</dbReference>
<feature type="region of interest" description="Disordered" evidence="3">
    <location>
        <begin position="1040"/>
        <end position="1062"/>
    </location>
</feature>
<evidence type="ECO:0000313" key="8">
    <source>
        <dbReference type="EMBL" id="KAK6758824.1"/>
    </source>
</evidence>
<gene>
    <name evidence="8" type="primary">Necator_chrV.g20993</name>
    <name evidence="8" type="ORF">RB195_016200</name>
</gene>
<protein>
    <recommendedName>
        <fullName evidence="10">RasGEF domain protein</fullName>
    </recommendedName>
</protein>
<feature type="compositionally biased region" description="Polar residues" evidence="3">
    <location>
        <begin position="1308"/>
        <end position="1322"/>
    </location>
</feature>
<feature type="domain" description="Ras-GEF" evidence="5">
    <location>
        <begin position="869"/>
        <end position="1121"/>
    </location>
</feature>
<dbReference type="PROSITE" id="PS50010">
    <property type="entry name" value="DH_2"/>
    <property type="match status" value="1"/>
</dbReference>
<dbReference type="InterPro" id="IPR008937">
    <property type="entry name" value="Ras-like_GEF"/>
</dbReference>
<evidence type="ECO:0008006" key="10">
    <source>
        <dbReference type="Google" id="ProtNLM"/>
    </source>
</evidence>